<evidence type="ECO:0000256" key="1">
    <source>
        <dbReference type="PROSITE-ProRule" id="PRU00473"/>
    </source>
</evidence>
<proteinExistence type="predicted"/>
<organism evidence="4 5">
    <name type="scientific">Vulgatibacter incomptus</name>
    <dbReference type="NCBI Taxonomy" id="1391653"/>
    <lineage>
        <taxon>Bacteria</taxon>
        <taxon>Pseudomonadati</taxon>
        <taxon>Myxococcota</taxon>
        <taxon>Myxococcia</taxon>
        <taxon>Myxococcales</taxon>
        <taxon>Cystobacterineae</taxon>
        <taxon>Vulgatibacteraceae</taxon>
        <taxon>Vulgatibacter</taxon>
    </lineage>
</organism>
<feature type="domain" description="OmpA-like" evidence="3">
    <location>
        <begin position="208"/>
        <end position="331"/>
    </location>
</feature>
<dbReference type="GO" id="GO:0016020">
    <property type="term" value="C:membrane"/>
    <property type="evidence" value="ECO:0007669"/>
    <property type="project" value="UniProtKB-UniRule"/>
</dbReference>
<dbReference type="InterPro" id="IPR050330">
    <property type="entry name" value="Bact_OuterMem_StrucFunc"/>
</dbReference>
<dbReference type="SUPFAM" id="SSF103088">
    <property type="entry name" value="OmpA-like"/>
    <property type="match status" value="1"/>
</dbReference>
<dbReference type="PANTHER" id="PTHR30329">
    <property type="entry name" value="STATOR ELEMENT OF FLAGELLAR MOTOR COMPLEX"/>
    <property type="match status" value="1"/>
</dbReference>
<dbReference type="STRING" id="1391653.AKJ08_1798"/>
<keyword evidence="1" id="KW-0472">Membrane</keyword>
<dbReference type="PROSITE" id="PS51123">
    <property type="entry name" value="OMPA_2"/>
    <property type="match status" value="1"/>
</dbReference>
<sequence length="340" mass="36528">MDLRALRILLPVAFLAIPIAAHADDISVEVIPKALFGQGKPGLVLHVNKPVASATAELRGPDGKALTLRATNIPPGSKRELLIDAPVGKTRYEGTLDVVFANGTSGSMPVAFEVLVSKGFTIDPPPKEWFDAKAGTLSFTMTGVADHCEYDVLFDGKPARQGVERFSGEPAGTKLTLSWPTHGDDDTVLRIQFTCHDPDGFFAPMVTHPWALQIPHEEVIFASGKSEVTPGERPKLDAALEKVAVAIRRYGQVVPIKLYVAGHTDTVGDGATNRSLSVSRARAIAAYFRGKGVKIPIFFAGFGADQLAVPTPDQTDEPRNRRADYVLKVDPPSAGSWSKL</sequence>
<dbReference type="InterPro" id="IPR036737">
    <property type="entry name" value="OmpA-like_sf"/>
</dbReference>
<dbReference type="Pfam" id="PF00691">
    <property type="entry name" value="OmpA"/>
    <property type="match status" value="1"/>
</dbReference>
<keyword evidence="2" id="KW-0732">Signal</keyword>
<evidence type="ECO:0000256" key="2">
    <source>
        <dbReference type="SAM" id="SignalP"/>
    </source>
</evidence>
<protein>
    <submittedName>
        <fullName evidence="4">OmpA family protein</fullName>
    </submittedName>
</protein>
<evidence type="ECO:0000313" key="5">
    <source>
        <dbReference type="Proteomes" id="UP000055590"/>
    </source>
</evidence>
<gene>
    <name evidence="4" type="ORF">AKJ08_1798</name>
</gene>
<dbReference type="EMBL" id="CP012332">
    <property type="protein sequence ID" value="AKU91411.1"/>
    <property type="molecule type" value="Genomic_DNA"/>
</dbReference>
<name>A0A0K1PDD1_9BACT</name>
<dbReference type="Gene3D" id="3.30.1330.60">
    <property type="entry name" value="OmpA-like domain"/>
    <property type="match status" value="1"/>
</dbReference>
<evidence type="ECO:0000259" key="3">
    <source>
        <dbReference type="PROSITE" id="PS51123"/>
    </source>
</evidence>
<reference evidence="4 5" key="1">
    <citation type="submission" date="2015-08" db="EMBL/GenBank/DDBJ databases">
        <authorList>
            <person name="Babu N.S."/>
            <person name="Beckwith C.J."/>
            <person name="Beseler K.G."/>
            <person name="Brison A."/>
            <person name="Carone J.V."/>
            <person name="Caskin T.P."/>
            <person name="Diamond M."/>
            <person name="Durham M.E."/>
            <person name="Foxe J.M."/>
            <person name="Go M."/>
            <person name="Henderson B.A."/>
            <person name="Jones I.B."/>
            <person name="McGettigan J.A."/>
            <person name="Micheletti S.J."/>
            <person name="Nasrallah M.E."/>
            <person name="Ortiz D."/>
            <person name="Piller C.R."/>
            <person name="Privatt S.R."/>
            <person name="Schneider S.L."/>
            <person name="Sharp S."/>
            <person name="Smith T.C."/>
            <person name="Stanton J.D."/>
            <person name="Ullery H.E."/>
            <person name="Wilson R.J."/>
            <person name="Serrano M.G."/>
            <person name="Buck G."/>
            <person name="Lee V."/>
            <person name="Wang Y."/>
            <person name="Carvalho R."/>
            <person name="Voegtly L."/>
            <person name="Shi R."/>
            <person name="Duckworth R."/>
            <person name="Johnson A."/>
            <person name="Loviza R."/>
            <person name="Walstead R."/>
            <person name="Shah Z."/>
            <person name="Kiflezghi M."/>
            <person name="Wade K."/>
            <person name="Ball S.L."/>
            <person name="Bradley K.W."/>
            <person name="Asai D.J."/>
            <person name="Bowman C.A."/>
            <person name="Russell D.A."/>
            <person name="Pope W.H."/>
            <person name="Jacobs-Sera D."/>
            <person name="Hendrix R.W."/>
            <person name="Hatfull G.F."/>
        </authorList>
    </citation>
    <scope>NUCLEOTIDE SEQUENCE [LARGE SCALE GENOMIC DNA]</scope>
    <source>
        <strain evidence="4 5">DSM 27710</strain>
    </source>
</reference>
<dbReference type="Proteomes" id="UP000055590">
    <property type="component" value="Chromosome"/>
</dbReference>
<dbReference type="RefSeq" id="WP_050725724.1">
    <property type="nucleotide sequence ID" value="NZ_CP012332.1"/>
</dbReference>
<keyword evidence="5" id="KW-1185">Reference proteome</keyword>
<dbReference type="AlphaFoldDB" id="A0A0K1PDD1"/>
<dbReference type="KEGG" id="vin:AKJ08_1798"/>
<evidence type="ECO:0000313" key="4">
    <source>
        <dbReference type="EMBL" id="AKU91411.1"/>
    </source>
</evidence>
<feature type="chain" id="PRO_5005465907" evidence="2">
    <location>
        <begin position="24"/>
        <end position="340"/>
    </location>
</feature>
<dbReference type="InterPro" id="IPR006665">
    <property type="entry name" value="OmpA-like"/>
</dbReference>
<accession>A0A0K1PDD1</accession>
<dbReference type="CDD" id="cd07185">
    <property type="entry name" value="OmpA_C-like"/>
    <property type="match status" value="1"/>
</dbReference>
<dbReference type="PANTHER" id="PTHR30329:SF21">
    <property type="entry name" value="LIPOPROTEIN YIAD-RELATED"/>
    <property type="match status" value="1"/>
</dbReference>
<dbReference type="OrthoDB" id="5487224at2"/>
<feature type="signal peptide" evidence="2">
    <location>
        <begin position="1"/>
        <end position="23"/>
    </location>
</feature>